<gene>
    <name evidence="5" type="ORF">ZIOFF_028913</name>
</gene>
<dbReference type="GO" id="GO:0005634">
    <property type="term" value="C:nucleus"/>
    <property type="evidence" value="ECO:0007669"/>
    <property type="project" value="TreeGrafter"/>
</dbReference>
<dbReference type="SUPFAM" id="SSF117281">
    <property type="entry name" value="Kelch motif"/>
    <property type="match status" value="1"/>
</dbReference>
<sequence>MASEAAIQPTSGMLANCLSKCLYQTFEHATGGAAVLGAWLRPDDSCARWMSNLRAICRPYSAAITSIYCSRGLGGLEFLLASRSPNLRIPSPCHDSAPFILEGHTRMGPASSASSRRTLTTRVSNWKSEKTPYETLELERDADEEKIKVAYRRLAKFYHPDVYDGRGNLVEGETAEARFIKIQAAYELLIDVEKRRQYDKDHRVNPMKASQAWMEWLMKKRKAFDQRGDMAIAAWAEQQQRELNLRARRLSRSKIDPEEERKILAREKKASIEYFSSTLKRHTLVLRKRDLMRKKAEEDKKKAISQLLAAEGQGSSWDCIDFGFLESSSSRKRPLADDINEEEEEEQGGGDDGDHCQIRKKPQQHHDTPDIQDVQHKFNDSSMFISLLGKDMTINCLLHLSRSYYSTVASLNTSFRSLIHSEELYRLRRQRGVIEHWIYFSCSLTDWEAYDPYRGLWFRLPPMPPTGSFMFGDKESLAVGTDLLVFGKAMTSHIVMRYSILTNSWSEGVVMNSPRCLFASASLGDKAIVAGGTNARKEILDSVELYDSETQRWEILPSMIKARSKCSGAYMDGKFYVIGGMDSNKKALTCGEVYDFAARTWRLIHGMSHGNGLNGASDAPPLLAVVKDELYAAHYKDNEVWKYVKEKNSWEKIGLLPERSGSVDGWGIAFRSCGKKLVVIGGPRGNHRGIVELNSWIPNRSEPEWKLMARRESGNFVYNCAVMSC</sequence>
<accession>A0A8J5LFN4</accession>
<dbReference type="InterPro" id="IPR001623">
    <property type="entry name" value="DnaJ_domain"/>
</dbReference>
<protein>
    <recommendedName>
        <fullName evidence="4">J domain-containing protein</fullName>
    </recommendedName>
</protein>
<dbReference type="PROSITE" id="PS50076">
    <property type="entry name" value="DNAJ_2"/>
    <property type="match status" value="1"/>
</dbReference>
<dbReference type="SUPFAM" id="SSF46565">
    <property type="entry name" value="Chaperone J-domain"/>
    <property type="match status" value="1"/>
</dbReference>
<feature type="region of interest" description="Disordered" evidence="3">
    <location>
        <begin position="333"/>
        <end position="370"/>
    </location>
</feature>
<dbReference type="InterPro" id="IPR018253">
    <property type="entry name" value="DnaJ_domain_CS"/>
</dbReference>
<dbReference type="SMART" id="SM00612">
    <property type="entry name" value="Kelch"/>
    <property type="match status" value="3"/>
</dbReference>
<dbReference type="InterPro" id="IPR006652">
    <property type="entry name" value="Kelch_1"/>
</dbReference>
<feature type="domain" description="J" evidence="4">
    <location>
        <begin position="131"/>
        <end position="202"/>
    </location>
</feature>
<dbReference type="Gene3D" id="1.10.287.110">
    <property type="entry name" value="DnaJ domain"/>
    <property type="match status" value="1"/>
</dbReference>
<dbReference type="InterPro" id="IPR036869">
    <property type="entry name" value="J_dom_sf"/>
</dbReference>
<dbReference type="Gene3D" id="2.120.10.80">
    <property type="entry name" value="Kelch-type beta propeller"/>
    <property type="match status" value="1"/>
</dbReference>
<reference evidence="5 6" key="1">
    <citation type="submission" date="2020-08" db="EMBL/GenBank/DDBJ databases">
        <title>Plant Genome Project.</title>
        <authorList>
            <person name="Zhang R.-G."/>
        </authorList>
    </citation>
    <scope>NUCLEOTIDE SEQUENCE [LARGE SCALE GENOMIC DNA]</scope>
    <source>
        <tissue evidence="5">Rhizome</tissue>
    </source>
</reference>
<evidence type="ECO:0000259" key="4">
    <source>
        <dbReference type="PROSITE" id="PS50076"/>
    </source>
</evidence>
<comment type="caution">
    <text evidence="5">The sequence shown here is derived from an EMBL/GenBank/DDBJ whole genome shotgun (WGS) entry which is preliminary data.</text>
</comment>
<keyword evidence="2" id="KW-0677">Repeat</keyword>
<dbReference type="PROSITE" id="PS00636">
    <property type="entry name" value="DNAJ_1"/>
    <property type="match status" value="1"/>
</dbReference>
<evidence type="ECO:0000256" key="2">
    <source>
        <dbReference type="ARBA" id="ARBA00022737"/>
    </source>
</evidence>
<dbReference type="InterPro" id="IPR052439">
    <property type="entry name" value="F-box/Kelch-repeat"/>
</dbReference>
<dbReference type="PANTHER" id="PTHR46122">
    <property type="entry name" value="GALACTOSE OXIDASE/KELCH REPEAT PROTEIN-RELATED"/>
    <property type="match status" value="1"/>
</dbReference>
<dbReference type="FunFam" id="2.120.10.80:FF:000007">
    <property type="entry name" value="F-box/kelch-repeat protein SKIP11"/>
    <property type="match status" value="1"/>
</dbReference>
<dbReference type="Proteomes" id="UP000734854">
    <property type="component" value="Unassembled WGS sequence"/>
</dbReference>
<dbReference type="SMART" id="SM00271">
    <property type="entry name" value="DnaJ"/>
    <property type="match status" value="1"/>
</dbReference>
<dbReference type="InterPro" id="IPR015915">
    <property type="entry name" value="Kelch-typ_b-propeller"/>
</dbReference>
<organism evidence="5 6">
    <name type="scientific">Zingiber officinale</name>
    <name type="common">Ginger</name>
    <name type="synonym">Amomum zingiber</name>
    <dbReference type="NCBI Taxonomy" id="94328"/>
    <lineage>
        <taxon>Eukaryota</taxon>
        <taxon>Viridiplantae</taxon>
        <taxon>Streptophyta</taxon>
        <taxon>Embryophyta</taxon>
        <taxon>Tracheophyta</taxon>
        <taxon>Spermatophyta</taxon>
        <taxon>Magnoliopsida</taxon>
        <taxon>Liliopsida</taxon>
        <taxon>Zingiberales</taxon>
        <taxon>Zingiberaceae</taxon>
        <taxon>Zingiber</taxon>
    </lineage>
</organism>
<name>A0A8J5LFN4_ZINOF</name>
<evidence type="ECO:0000256" key="3">
    <source>
        <dbReference type="SAM" id="MobiDB-lite"/>
    </source>
</evidence>
<dbReference type="PRINTS" id="PR00625">
    <property type="entry name" value="JDOMAIN"/>
</dbReference>
<dbReference type="GO" id="GO:0005783">
    <property type="term" value="C:endoplasmic reticulum"/>
    <property type="evidence" value="ECO:0007669"/>
    <property type="project" value="UniProtKB-ARBA"/>
</dbReference>
<dbReference type="Pfam" id="PF01344">
    <property type="entry name" value="Kelch_1"/>
    <property type="match status" value="2"/>
</dbReference>
<evidence type="ECO:0000313" key="6">
    <source>
        <dbReference type="Proteomes" id="UP000734854"/>
    </source>
</evidence>
<dbReference type="CDD" id="cd06257">
    <property type="entry name" value="DnaJ"/>
    <property type="match status" value="1"/>
</dbReference>
<feature type="compositionally biased region" description="Acidic residues" evidence="3">
    <location>
        <begin position="338"/>
        <end position="351"/>
    </location>
</feature>
<keyword evidence="6" id="KW-1185">Reference proteome</keyword>
<dbReference type="PANTHER" id="PTHR46122:SF25">
    <property type="entry name" value="REPEAT-CONTAINING F-BOX FAMILY PROTEIN, PUTATIVE, EXPRESSED-RELATED"/>
    <property type="match status" value="1"/>
</dbReference>
<proteinExistence type="predicted"/>
<dbReference type="EMBL" id="JACMSC010000008">
    <property type="protein sequence ID" value="KAG6510868.1"/>
    <property type="molecule type" value="Genomic_DNA"/>
</dbReference>
<evidence type="ECO:0000256" key="1">
    <source>
        <dbReference type="ARBA" id="ARBA00022441"/>
    </source>
</evidence>
<dbReference type="AlphaFoldDB" id="A0A8J5LFN4"/>
<dbReference type="Pfam" id="PF00226">
    <property type="entry name" value="DnaJ"/>
    <property type="match status" value="1"/>
</dbReference>
<evidence type="ECO:0000313" key="5">
    <source>
        <dbReference type="EMBL" id="KAG6510868.1"/>
    </source>
</evidence>
<keyword evidence="1" id="KW-0880">Kelch repeat</keyword>